<dbReference type="Proteomes" id="UP001286313">
    <property type="component" value="Unassembled WGS sequence"/>
</dbReference>
<protein>
    <recommendedName>
        <fullName evidence="1">Reverse transcriptase domain-containing protein</fullName>
    </recommendedName>
</protein>
<dbReference type="AlphaFoldDB" id="A0AAE1GQH4"/>
<dbReference type="GO" id="GO:0071897">
    <property type="term" value="P:DNA biosynthetic process"/>
    <property type="evidence" value="ECO:0007669"/>
    <property type="project" value="UniProtKB-ARBA"/>
</dbReference>
<dbReference type="Pfam" id="PF00078">
    <property type="entry name" value="RVT_1"/>
    <property type="match status" value="1"/>
</dbReference>
<comment type="caution">
    <text evidence="2">The sequence shown here is derived from an EMBL/GenBank/DDBJ whole genome shotgun (WGS) entry which is preliminary data.</text>
</comment>
<reference evidence="2" key="1">
    <citation type="submission" date="2023-10" db="EMBL/GenBank/DDBJ databases">
        <title>Genome assemblies of two species of porcelain crab, Petrolisthes cinctipes and Petrolisthes manimaculis (Anomura: Porcellanidae).</title>
        <authorList>
            <person name="Angst P."/>
        </authorList>
    </citation>
    <scope>NUCLEOTIDE SEQUENCE</scope>
    <source>
        <strain evidence="2">PB745_01</strain>
        <tissue evidence="2">Gill</tissue>
    </source>
</reference>
<feature type="domain" description="Reverse transcriptase" evidence="1">
    <location>
        <begin position="1"/>
        <end position="257"/>
    </location>
</feature>
<organism evidence="2 3">
    <name type="scientific">Petrolisthes cinctipes</name>
    <name type="common">Flat porcelain crab</name>
    <dbReference type="NCBI Taxonomy" id="88211"/>
    <lineage>
        <taxon>Eukaryota</taxon>
        <taxon>Metazoa</taxon>
        <taxon>Ecdysozoa</taxon>
        <taxon>Arthropoda</taxon>
        <taxon>Crustacea</taxon>
        <taxon>Multicrustacea</taxon>
        <taxon>Malacostraca</taxon>
        <taxon>Eumalacostraca</taxon>
        <taxon>Eucarida</taxon>
        <taxon>Decapoda</taxon>
        <taxon>Pleocyemata</taxon>
        <taxon>Anomura</taxon>
        <taxon>Galatheoidea</taxon>
        <taxon>Porcellanidae</taxon>
        <taxon>Petrolisthes</taxon>
    </lineage>
</organism>
<name>A0AAE1GQH4_PETCI</name>
<evidence type="ECO:0000313" key="2">
    <source>
        <dbReference type="EMBL" id="KAK3893958.1"/>
    </source>
</evidence>
<dbReference type="SUPFAM" id="SSF56672">
    <property type="entry name" value="DNA/RNA polymerases"/>
    <property type="match status" value="1"/>
</dbReference>
<gene>
    <name evidence="2" type="ORF">Pcinc_002254</name>
</gene>
<dbReference type="InterPro" id="IPR000477">
    <property type="entry name" value="RT_dom"/>
</dbReference>
<evidence type="ECO:0000259" key="1">
    <source>
        <dbReference type="PROSITE" id="PS50878"/>
    </source>
</evidence>
<dbReference type="InterPro" id="IPR043502">
    <property type="entry name" value="DNA/RNA_pol_sf"/>
</dbReference>
<dbReference type="PROSITE" id="PS50878">
    <property type="entry name" value="RT_POL"/>
    <property type="match status" value="1"/>
</dbReference>
<accession>A0AAE1GQH4</accession>
<dbReference type="CDD" id="cd01650">
    <property type="entry name" value="RT_nLTR_like"/>
    <property type="match status" value="1"/>
</dbReference>
<proteinExistence type="predicted"/>
<evidence type="ECO:0000313" key="3">
    <source>
        <dbReference type="Proteomes" id="UP001286313"/>
    </source>
</evidence>
<dbReference type="PANTHER" id="PTHR33332">
    <property type="entry name" value="REVERSE TRANSCRIPTASE DOMAIN-CONTAINING PROTEIN"/>
    <property type="match status" value="1"/>
</dbReference>
<sequence length="475" mass="53507">MSLASLDIHSSMGPDGLHPCLLKSCPGLAVPLHLIFRQSLLQVCCKTLERIIAKNLYEFLESNQILSADQFGFRQGRTVDDQLLLVYDDVTSWLDSGCVVDVVLFDFSKAFDVVCHTILIDKLRHIGVGGRLLDWISDFLTDRTMRVSVSGVFSASRPVLSGVPQGSVLGPLLFLIYVNHIPSYIRSKCKFFADDLKLYMKIRHNATHPLAVDLSSLQKDIDNISRVAASWGLNFNPNKCVVIRCQRGSVDWTAVGSLQHYHLDNSDLSLADNHRDLGILVDNTLKFHTHIRATVNKAAGLANNLLKPTLCRSSDFMVTILKSHIRPILEFGSTVWNTGYLGDLRLLESVQRRWTKHIDGLADLSYTNRLKALNLYSVQGRLLRADIKCWKIFHKQSVISPSDLFSVSPVTATRGHRFKLAKPHIYTECRRRFFSVRCIDHWNFLPDSVVGANTIETFKQGLHLSLGELLFAHTE</sequence>
<keyword evidence="3" id="KW-1185">Reference proteome</keyword>
<dbReference type="EMBL" id="JAWQEG010000152">
    <property type="protein sequence ID" value="KAK3893958.1"/>
    <property type="molecule type" value="Genomic_DNA"/>
</dbReference>